<dbReference type="Proteomes" id="UP000774326">
    <property type="component" value="Unassembled WGS sequence"/>
</dbReference>
<accession>A0A9P8TIV0</accession>
<gene>
    <name evidence="1" type="ORF">WICPIJ_008462</name>
</gene>
<dbReference type="AlphaFoldDB" id="A0A9P8TIV0"/>
<evidence type="ECO:0000313" key="2">
    <source>
        <dbReference type="Proteomes" id="UP000774326"/>
    </source>
</evidence>
<sequence>MAMLFNLLNHTLFQTCPLDSEEKEVFKKHSLVQHLQNLCGPVNLKYPASTTVTTYPETDEIQKVESSSSSRWFPPIRYLDVSEVIFLLLYVIYNKEEFENDSEEEGENGLSSDEDLESLEAELQMFIR</sequence>
<protein>
    <submittedName>
        <fullName evidence="1">Uncharacterized protein</fullName>
    </submittedName>
</protein>
<dbReference type="EMBL" id="JAEUBG010004822">
    <property type="protein sequence ID" value="KAH3679986.1"/>
    <property type="molecule type" value="Genomic_DNA"/>
</dbReference>
<keyword evidence="2" id="KW-1185">Reference proteome</keyword>
<reference evidence="1" key="1">
    <citation type="journal article" date="2021" name="Open Biol.">
        <title>Shared evolutionary footprints suggest mitochondrial oxidative damage underlies multiple complex I losses in fungi.</title>
        <authorList>
            <person name="Schikora-Tamarit M.A."/>
            <person name="Marcet-Houben M."/>
            <person name="Nosek J."/>
            <person name="Gabaldon T."/>
        </authorList>
    </citation>
    <scope>NUCLEOTIDE SEQUENCE</scope>
    <source>
        <strain evidence="1">CBS2887</strain>
    </source>
</reference>
<organism evidence="1 2">
    <name type="scientific">Wickerhamomyces pijperi</name>
    <name type="common">Yeast</name>
    <name type="synonym">Pichia pijperi</name>
    <dbReference type="NCBI Taxonomy" id="599730"/>
    <lineage>
        <taxon>Eukaryota</taxon>
        <taxon>Fungi</taxon>
        <taxon>Dikarya</taxon>
        <taxon>Ascomycota</taxon>
        <taxon>Saccharomycotina</taxon>
        <taxon>Saccharomycetes</taxon>
        <taxon>Phaffomycetales</taxon>
        <taxon>Wickerhamomycetaceae</taxon>
        <taxon>Wickerhamomyces</taxon>
    </lineage>
</organism>
<evidence type="ECO:0000313" key="1">
    <source>
        <dbReference type="EMBL" id="KAH3679986.1"/>
    </source>
</evidence>
<name>A0A9P8TIV0_WICPI</name>
<proteinExistence type="predicted"/>
<reference evidence="1" key="2">
    <citation type="submission" date="2021-01" db="EMBL/GenBank/DDBJ databases">
        <authorList>
            <person name="Schikora-Tamarit M.A."/>
        </authorList>
    </citation>
    <scope>NUCLEOTIDE SEQUENCE</scope>
    <source>
        <strain evidence="1">CBS2887</strain>
    </source>
</reference>
<comment type="caution">
    <text evidence="1">The sequence shown here is derived from an EMBL/GenBank/DDBJ whole genome shotgun (WGS) entry which is preliminary data.</text>
</comment>